<protein>
    <submittedName>
        <fullName evidence="1">Uncharacterized protein</fullName>
    </submittedName>
</protein>
<accession>A0A1F7RNQ4</accession>
<dbReference type="Proteomes" id="UP000178526">
    <property type="component" value="Unassembled WGS sequence"/>
</dbReference>
<name>A0A1F7RNQ4_9BACT</name>
<comment type="caution">
    <text evidence="1">The sequence shown here is derived from an EMBL/GenBank/DDBJ whole genome shotgun (WGS) entry which is preliminary data.</text>
</comment>
<dbReference type="AlphaFoldDB" id="A0A1F7RNQ4"/>
<proteinExistence type="predicted"/>
<evidence type="ECO:0000313" key="1">
    <source>
        <dbReference type="EMBL" id="OGL42950.1"/>
    </source>
</evidence>
<dbReference type="EMBL" id="MGDB01000018">
    <property type="protein sequence ID" value="OGL42950.1"/>
    <property type="molecule type" value="Genomic_DNA"/>
</dbReference>
<gene>
    <name evidence="1" type="ORF">A2042_03295</name>
</gene>
<reference evidence="1 2" key="1">
    <citation type="journal article" date="2016" name="Nat. Commun.">
        <title>Thousands of microbial genomes shed light on interconnected biogeochemical processes in an aquifer system.</title>
        <authorList>
            <person name="Anantharaman K."/>
            <person name="Brown C.T."/>
            <person name="Hug L.A."/>
            <person name="Sharon I."/>
            <person name="Castelle C.J."/>
            <person name="Probst A.J."/>
            <person name="Thomas B.C."/>
            <person name="Singh A."/>
            <person name="Wilkins M.J."/>
            <person name="Karaoz U."/>
            <person name="Brodie E.L."/>
            <person name="Williams K.H."/>
            <person name="Hubbard S.S."/>
            <person name="Banfield J.F."/>
        </authorList>
    </citation>
    <scope>NUCLEOTIDE SEQUENCE [LARGE SCALE GENOMIC DNA]</scope>
</reference>
<sequence>MEELKELICKTHCIFYKENKKEEYSCKGLIVIEDLLERGSLAKIIDELKAPLEVTFKHDRVLSEVVCRRCDFFIDGCDFRDTKCSYEAPPCGGFLVISYLTEKKIISVEDIKRLYAISYRL</sequence>
<organism evidence="1 2">
    <name type="scientific">Candidatus Schekmanbacteria bacterium GWA2_38_11</name>
    <dbReference type="NCBI Taxonomy" id="1817876"/>
    <lineage>
        <taxon>Bacteria</taxon>
        <taxon>Candidatus Schekmaniibacteriota</taxon>
    </lineage>
</organism>
<evidence type="ECO:0000313" key="2">
    <source>
        <dbReference type="Proteomes" id="UP000178526"/>
    </source>
</evidence>